<keyword evidence="3" id="KW-1185">Reference proteome</keyword>
<dbReference type="EMBL" id="JAINZZ010000040">
    <property type="protein sequence ID" value="MBY8880999.1"/>
    <property type="molecule type" value="Genomic_DNA"/>
</dbReference>
<protein>
    <submittedName>
        <fullName evidence="2">DUF5995 family protein</fullName>
    </submittedName>
</protein>
<feature type="compositionally biased region" description="Polar residues" evidence="1">
    <location>
        <begin position="244"/>
        <end position="257"/>
    </location>
</feature>
<dbReference type="RefSeq" id="WP_222966611.1">
    <property type="nucleotide sequence ID" value="NZ_JAINZZ010000040.1"/>
</dbReference>
<evidence type="ECO:0000313" key="3">
    <source>
        <dbReference type="Proteomes" id="UP000778578"/>
    </source>
</evidence>
<evidence type="ECO:0000313" key="2">
    <source>
        <dbReference type="EMBL" id="MBY8880999.1"/>
    </source>
</evidence>
<reference evidence="2 3" key="1">
    <citation type="submission" date="2021-08" db="EMBL/GenBank/DDBJ databases">
        <title>WGS of actinomycetes from Thailand.</title>
        <authorList>
            <person name="Thawai C."/>
        </authorList>
    </citation>
    <scope>NUCLEOTIDE SEQUENCE [LARGE SCALE GENOMIC DNA]</scope>
    <source>
        <strain evidence="2 3">PLK6-54</strain>
    </source>
</reference>
<dbReference type="Proteomes" id="UP000778578">
    <property type="component" value="Unassembled WGS sequence"/>
</dbReference>
<accession>A0ABS7QE82</accession>
<dbReference type="Pfam" id="PF19458">
    <property type="entry name" value="DUF5995"/>
    <property type="match status" value="1"/>
</dbReference>
<name>A0ABS7QE82_9ACTN</name>
<dbReference type="InterPro" id="IPR046037">
    <property type="entry name" value="DUF5995"/>
</dbReference>
<evidence type="ECO:0000256" key="1">
    <source>
        <dbReference type="SAM" id="MobiDB-lite"/>
    </source>
</evidence>
<gene>
    <name evidence="2" type="ORF">K7862_25660</name>
</gene>
<sequence length="257" mass="27369">MTTAPAPPADLDGVLARMRGLAAVLPPDDGVAVFNGVYLAVTEEIGRRLAAGGFADPGTAAALAVRFAGRYLDAVGRDGSGGRRAPDCWRLLLRRRSEPGVHALQFALAGINAHVGHDLPLAVVDTGRATGRRLPSLEADFDRVGEVLALIETRVRERLMPGPDLLESAEPLTHLAGAWSLARARDGAWATARLLWMLRRHGEAYEECAGLLDATVALTGRLLLAPLPLPRRRPRPRPRLKQLVPQSSGSTTGAISS</sequence>
<proteinExistence type="predicted"/>
<feature type="region of interest" description="Disordered" evidence="1">
    <location>
        <begin position="229"/>
        <end position="257"/>
    </location>
</feature>
<organism evidence="2 3">
    <name type="scientific">Actinacidiphila acidipaludis</name>
    <dbReference type="NCBI Taxonomy" id="2873382"/>
    <lineage>
        <taxon>Bacteria</taxon>
        <taxon>Bacillati</taxon>
        <taxon>Actinomycetota</taxon>
        <taxon>Actinomycetes</taxon>
        <taxon>Kitasatosporales</taxon>
        <taxon>Streptomycetaceae</taxon>
        <taxon>Actinacidiphila</taxon>
    </lineage>
</organism>
<feature type="compositionally biased region" description="Basic residues" evidence="1">
    <location>
        <begin position="230"/>
        <end position="240"/>
    </location>
</feature>
<comment type="caution">
    <text evidence="2">The sequence shown here is derived from an EMBL/GenBank/DDBJ whole genome shotgun (WGS) entry which is preliminary data.</text>
</comment>